<sequence length="115" mass="12767">MAVRWLLIADAVLTGAGGGGVDVLKKSLCLAKWTGRIRGQRSTLQSALKRRGEKNNWRRPPCVSQPRRPAVEGQGRKPTVYLLEESVNLSRRAVEKLDKVPYEELAQSSRNKSGI</sequence>
<feature type="region of interest" description="Disordered" evidence="1">
    <location>
        <begin position="42"/>
        <end position="75"/>
    </location>
</feature>
<dbReference type="AlphaFoldDB" id="A0A4Z2GXN7"/>
<organism evidence="3 4">
    <name type="scientific">Liparis tanakae</name>
    <name type="common">Tanaka's snailfish</name>
    <dbReference type="NCBI Taxonomy" id="230148"/>
    <lineage>
        <taxon>Eukaryota</taxon>
        <taxon>Metazoa</taxon>
        <taxon>Chordata</taxon>
        <taxon>Craniata</taxon>
        <taxon>Vertebrata</taxon>
        <taxon>Euteleostomi</taxon>
        <taxon>Actinopterygii</taxon>
        <taxon>Neopterygii</taxon>
        <taxon>Teleostei</taxon>
        <taxon>Neoteleostei</taxon>
        <taxon>Acanthomorphata</taxon>
        <taxon>Eupercaria</taxon>
        <taxon>Perciformes</taxon>
        <taxon>Cottioidei</taxon>
        <taxon>Cottales</taxon>
        <taxon>Liparidae</taxon>
        <taxon>Liparis</taxon>
    </lineage>
</organism>
<proteinExistence type="predicted"/>
<evidence type="ECO:0000256" key="1">
    <source>
        <dbReference type="SAM" id="MobiDB-lite"/>
    </source>
</evidence>
<evidence type="ECO:0000313" key="3">
    <source>
        <dbReference type="EMBL" id="TNN58071.1"/>
    </source>
</evidence>
<feature type="signal peptide" evidence="2">
    <location>
        <begin position="1"/>
        <end position="18"/>
    </location>
</feature>
<dbReference type="EMBL" id="SRLO01000390">
    <property type="protein sequence ID" value="TNN58071.1"/>
    <property type="molecule type" value="Genomic_DNA"/>
</dbReference>
<evidence type="ECO:0000256" key="2">
    <source>
        <dbReference type="SAM" id="SignalP"/>
    </source>
</evidence>
<keyword evidence="4" id="KW-1185">Reference proteome</keyword>
<name>A0A4Z2GXN7_9TELE</name>
<comment type="caution">
    <text evidence="3">The sequence shown here is derived from an EMBL/GenBank/DDBJ whole genome shotgun (WGS) entry which is preliminary data.</text>
</comment>
<keyword evidence="2" id="KW-0732">Signal</keyword>
<dbReference type="Proteomes" id="UP000314294">
    <property type="component" value="Unassembled WGS sequence"/>
</dbReference>
<reference evidence="3 4" key="1">
    <citation type="submission" date="2019-03" db="EMBL/GenBank/DDBJ databases">
        <title>First draft genome of Liparis tanakae, snailfish: a comprehensive survey of snailfish specific genes.</title>
        <authorList>
            <person name="Kim W."/>
            <person name="Song I."/>
            <person name="Jeong J.-H."/>
            <person name="Kim D."/>
            <person name="Kim S."/>
            <person name="Ryu S."/>
            <person name="Song J.Y."/>
            <person name="Lee S.K."/>
        </authorList>
    </citation>
    <scope>NUCLEOTIDE SEQUENCE [LARGE SCALE GENOMIC DNA]</scope>
    <source>
        <tissue evidence="3">Muscle</tissue>
    </source>
</reference>
<feature type="chain" id="PRO_5021488878" evidence="2">
    <location>
        <begin position="19"/>
        <end position="115"/>
    </location>
</feature>
<accession>A0A4Z2GXN7</accession>
<gene>
    <name evidence="3" type="ORF">EYF80_031743</name>
</gene>
<protein>
    <submittedName>
        <fullName evidence="3">Uncharacterized protein</fullName>
    </submittedName>
</protein>
<evidence type="ECO:0000313" key="4">
    <source>
        <dbReference type="Proteomes" id="UP000314294"/>
    </source>
</evidence>